<dbReference type="InterPro" id="IPR041685">
    <property type="entry name" value="AAA_GajA/Old/RecF-like"/>
</dbReference>
<organism evidence="2 3">
    <name type="scientific">Prevotella pallens</name>
    <dbReference type="NCBI Taxonomy" id="60133"/>
    <lineage>
        <taxon>Bacteria</taxon>
        <taxon>Pseudomonadati</taxon>
        <taxon>Bacteroidota</taxon>
        <taxon>Bacteroidia</taxon>
        <taxon>Bacteroidales</taxon>
        <taxon>Prevotellaceae</taxon>
        <taxon>Prevotella</taxon>
    </lineage>
</organism>
<dbReference type="EMBL" id="UGTP01000001">
    <property type="protein sequence ID" value="SUC13232.1"/>
    <property type="molecule type" value="Genomic_DNA"/>
</dbReference>
<dbReference type="GO" id="GO:0005524">
    <property type="term" value="F:ATP binding"/>
    <property type="evidence" value="ECO:0007669"/>
    <property type="project" value="UniProtKB-KW"/>
</dbReference>
<dbReference type="AlphaFoldDB" id="A0A379F3N4"/>
<evidence type="ECO:0000259" key="1">
    <source>
        <dbReference type="Pfam" id="PF13175"/>
    </source>
</evidence>
<keyword evidence="2" id="KW-0067">ATP-binding</keyword>
<dbReference type="Pfam" id="PF13175">
    <property type="entry name" value="AAA_15"/>
    <property type="match status" value="1"/>
</dbReference>
<dbReference type="SUPFAM" id="SSF52540">
    <property type="entry name" value="P-loop containing nucleoside triphosphate hydrolases"/>
    <property type="match status" value="1"/>
</dbReference>
<reference evidence="2 3" key="1">
    <citation type="submission" date="2018-06" db="EMBL/GenBank/DDBJ databases">
        <authorList>
            <consortium name="Pathogen Informatics"/>
            <person name="Doyle S."/>
        </authorList>
    </citation>
    <scope>NUCLEOTIDE SEQUENCE [LARGE SCALE GENOMIC DNA]</scope>
    <source>
        <strain evidence="2 3">NCTC13043</strain>
    </source>
</reference>
<dbReference type="Proteomes" id="UP000254235">
    <property type="component" value="Unassembled WGS sequence"/>
</dbReference>
<dbReference type="Gene3D" id="3.40.50.300">
    <property type="entry name" value="P-loop containing nucleotide triphosphate hydrolases"/>
    <property type="match status" value="2"/>
</dbReference>
<keyword evidence="2" id="KW-0547">Nucleotide-binding</keyword>
<dbReference type="PANTHER" id="PTHR43581">
    <property type="entry name" value="ATP/GTP PHOSPHATASE"/>
    <property type="match status" value="1"/>
</dbReference>
<sequence>MENKTESSEPNTISATETTNFQLIAIKVNKDKTIGQRKLSANKPYFFSEGYEITNNVLTIKEENKISSNIYNLFLKDKEGQQPSISINAIVGENGSGKSTIVEYVIRLINNLSAAIFGEKFSNPAAEHLHYIEGMDGELWYLVDNKAVRLVVNGRKVNLFSYTKDTQEEKFCNETLLLSNEKTDSLIPMKPLSLDKLKEFIPSLFYTLVSNYSIYAYNSVDYLDENNSIELEKKIRGKVTNAKYECNWLSGIFHKNDGYQSPIVLTPYREEGNININIEKQLSKERLISLLLMDSKYYRTINGHLDVIGLKIIKNKKSKNRKTLKEEGLYHLTENGFKNIKKRIIELWIEKIGISKEEIENNNYKEEISTYIAYKTLKIASRYKQYSNIFYTKQHQRMYSRFDEGLLKKLIGKMCNDTSHITKKIRQCFLHLLYNTFGLKPEGETVIKINKAEERIKDYLQKSKELSDKPFFKNISIDDLLPPPIFSIEIILKDKDTPNSDNVPFNTLSSGERQQAFSISSALYHLANIESVHNDENNERVRYSNALIIFEEVELYFHPQLQKQLIKNLLDGIKQMHFKHIKSIQIIFVTHSPFILSDIPTENILALKKDCTETKELKTFSANIYDILNTSFFMEEGAIGDYAQWIIQFVLERLENRQSRAPEGLLELISLIDEPIYHKVLMQKYYETYPNETLLKERIKELEIELEDLKKQQNK</sequence>
<accession>A0A379F3N4</accession>
<dbReference type="OrthoDB" id="997844at2"/>
<dbReference type="InterPro" id="IPR027417">
    <property type="entry name" value="P-loop_NTPase"/>
</dbReference>
<dbReference type="PANTHER" id="PTHR43581:SF2">
    <property type="entry name" value="EXCINUCLEASE ATPASE SUBUNIT"/>
    <property type="match status" value="1"/>
</dbReference>
<proteinExistence type="predicted"/>
<evidence type="ECO:0000313" key="2">
    <source>
        <dbReference type="EMBL" id="SUC13232.1"/>
    </source>
</evidence>
<feature type="domain" description="Endonuclease GajA/Old nuclease/RecF-like AAA" evidence="1">
    <location>
        <begin position="87"/>
        <end position="595"/>
    </location>
</feature>
<dbReference type="GeneID" id="78571512"/>
<dbReference type="RefSeq" id="WP_115083773.1">
    <property type="nucleotide sequence ID" value="NZ_CAUOZC010000050.1"/>
</dbReference>
<dbReference type="InterPro" id="IPR051396">
    <property type="entry name" value="Bact_Antivir_Def_Nuclease"/>
</dbReference>
<evidence type="ECO:0000313" key="3">
    <source>
        <dbReference type="Proteomes" id="UP000254235"/>
    </source>
</evidence>
<name>A0A379F3N4_9BACT</name>
<protein>
    <submittedName>
        <fullName evidence="2">Predicted ATP-binding protein involved in virulence</fullName>
    </submittedName>
</protein>
<gene>
    <name evidence="2" type="ORF">NCTC13043_01858</name>
</gene>